<dbReference type="CDD" id="cd04301">
    <property type="entry name" value="NAT_SF"/>
    <property type="match status" value="1"/>
</dbReference>
<feature type="domain" description="N-acetyltransferase" evidence="1">
    <location>
        <begin position="10"/>
        <end position="170"/>
    </location>
</feature>
<organism evidence="2">
    <name type="scientific">marine sediment metagenome</name>
    <dbReference type="NCBI Taxonomy" id="412755"/>
    <lineage>
        <taxon>unclassified sequences</taxon>
        <taxon>metagenomes</taxon>
        <taxon>ecological metagenomes</taxon>
    </lineage>
</organism>
<dbReference type="InterPro" id="IPR000182">
    <property type="entry name" value="GNAT_dom"/>
</dbReference>
<accession>A0A0F9ABP4</accession>
<dbReference type="NCBIfam" id="TIGR03585">
    <property type="entry name" value="PseH"/>
    <property type="match status" value="1"/>
</dbReference>
<dbReference type="Gene3D" id="3.40.630.30">
    <property type="match status" value="1"/>
</dbReference>
<comment type="caution">
    <text evidence="2">The sequence shown here is derived from an EMBL/GenBank/DDBJ whole genome shotgun (WGS) entry which is preliminary data.</text>
</comment>
<name>A0A0F9ABP4_9ZZZZ</name>
<dbReference type="GO" id="GO:0016747">
    <property type="term" value="F:acyltransferase activity, transferring groups other than amino-acyl groups"/>
    <property type="evidence" value="ECO:0007669"/>
    <property type="project" value="InterPro"/>
</dbReference>
<dbReference type="SUPFAM" id="SSF55729">
    <property type="entry name" value="Acyl-CoA N-acyltransferases (Nat)"/>
    <property type="match status" value="1"/>
</dbReference>
<dbReference type="Pfam" id="PF13302">
    <property type="entry name" value="Acetyltransf_3"/>
    <property type="match status" value="1"/>
</dbReference>
<dbReference type="InterPro" id="IPR016181">
    <property type="entry name" value="Acyl_CoA_acyltransferase"/>
</dbReference>
<protein>
    <recommendedName>
        <fullName evidence="1">N-acetyltransferase domain-containing protein</fullName>
    </recommendedName>
</protein>
<reference evidence="2" key="1">
    <citation type="journal article" date="2015" name="Nature">
        <title>Complex archaea that bridge the gap between prokaryotes and eukaryotes.</title>
        <authorList>
            <person name="Spang A."/>
            <person name="Saw J.H."/>
            <person name="Jorgensen S.L."/>
            <person name="Zaremba-Niedzwiedzka K."/>
            <person name="Martijn J."/>
            <person name="Lind A.E."/>
            <person name="van Eijk R."/>
            <person name="Schleper C."/>
            <person name="Guy L."/>
            <person name="Ettema T.J."/>
        </authorList>
    </citation>
    <scope>NUCLEOTIDE SEQUENCE</scope>
</reference>
<dbReference type="EMBL" id="LAZR01043526">
    <property type="protein sequence ID" value="KKL06860.1"/>
    <property type="molecule type" value="Genomic_DNA"/>
</dbReference>
<dbReference type="PANTHER" id="PTHR43415">
    <property type="entry name" value="SPERMIDINE N(1)-ACETYLTRANSFERASE"/>
    <property type="match status" value="1"/>
</dbReference>
<evidence type="ECO:0000259" key="1">
    <source>
        <dbReference type="PROSITE" id="PS51186"/>
    </source>
</evidence>
<dbReference type="InterPro" id="IPR020036">
    <property type="entry name" value="PseH"/>
</dbReference>
<sequence length="180" mass="19909">MQSESPLSFTPLETAGDDIAMAILRIRNEPAVRGNMYGDAPITEATHRAWLAGLAGNTSRRAFAALLDGRCVGFVGFTDIQPDHGRADWAFYLTGDVQGMGLGKALERAALRHAFGPLALNKLNCEVLEWNTPVIGLHRKFGFVEEGRRRAHIRRGGAYHDAVLLGLTRDDWRKQETDHD</sequence>
<dbReference type="PANTHER" id="PTHR43415:SF3">
    <property type="entry name" value="GNAT-FAMILY ACETYLTRANSFERASE"/>
    <property type="match status" value="1"/>
</dbReference>
<dbReference type="AlphaFoldDB" id="A0A0F9ABP4"/>
<evidence type="ECO:0000313" key="2">
    <source>
        <dbReference type="EMBL" id="KKL06860.1"/>
    </source>
</evidence>
<gene>
    <name evidence="2" type="ORF">LCGC14_2591810</name>
</gene>
<dbReference type="PROSITE" id="PS51186">
    <property type="entry name" value="GNAT"/>
    <property type="match status" value="1"/>
</dbReference>
<proteinExistence type="predicted"/>